<sequence length="1511" mass="173127">MDALKQKRSTLRSAFTRSSNNLEALLAATQLKASDIEINFEQISELFKHFKECDTKLLELLQKENCTSDEYEKEYITCESYEDKFIALKIKVKNVLAGDAKNGTDLPHYTDTGMKCKLPEIQLPTFDGNPREWLNFWTQFQKIHEEASIDDRDKYQYLIQSTAPGSPPREIVESFPATAENYKKAVEYLKERFGKESVLVQVYIRDLLQLVISKNKCELPTLYDKLQTRIRSLDSLGLTKDKYADILFPLVESTLPVDIVKMWDRQRHLVQDTQGKSDLDLLMDFVKNEVDSEFRVKISREIFNTGKITNKKVTIQCKSGHKCHICKKRHFVILCPDLPSNKLDKLSNGENDETKTSTLNSHVQLSDVYLQTLIVRLCNGKKEIFIRAIYDTGNVKSYISSDIAQSMNYEPISEVNLKQSLFGAIETDEVSYKNYVIELSNVDNSYKCKFEVLGQNRICSEIKQIPSGPWLKEFKIHGIELTDLENSTLKVDKEIKLLIGADVAGKLFTGKIIPLKSNLTGVHTRLGWTVLGKLFGSEPSVESKHSLIISSLLTQTQCISDLWSLDVLGITGSAHRQTAKELEEETTNYFNETLCVNAEGRYEVALPWRKDDLEQVKEYRHRRVVFGLTCSPYLLAATLQCHLSRVQENLSCTSEILKTAFYVDNCVTSLDSELEMRKFILESQIIMSSGNFNLRGSKSNLHSVVPNGDTSTDENVSVLGLVWHTDTDTLSCKVEQTVTLEKPITKRLVLAIAHQIFDPIGFTTPVMLIPKLILQETWNLKLKWDDTLPDDLVRKFKSWYRQLYLIANIRVPRWFSISPTTESLSVHVFCDASQKAYATCTFLRVKQGDKIVVTLVHARSRVPPVKTVTIPRLELLACLIGARLLSSVITDLKLYDVNIYCWTDSTTALCWIQRDQNWGTFVQNRVREIRSLTSPTVWRHVPGALNAADLVSRGCSGEQLLQGKWWEGPSWLSENEESWSKSEADPDEDLVSSEKRKTFITTLTKNGENVDWYYKYFSSVRKIVHMLAWTFRFYNKLRKIASDSSKTLSVSELEKAEIALMLLIQKESFKDVNDDKLKKLRPIIDCNGLIRAKTNISNRDDTNDFKFPIILPSDHTVVKLLIMNAHNDLLHAGTSMLMSHLREKYWIIKARKTIRNCIRKCVKCQRFKTKKCEVTPGILPKDRVRDAATFEIVGVDLAGPLYLRNGPKAYIVLYTCAVYRAIHLELITSLTTEVFLQSLRRFIARRGRPTTIYSDKGTNFKGAERLLHALDWDGILSKAAEEKIQWKFNPPSAAWWGGWWERLVQMTKEILRKILGLAALDYEELVTVLCDCERVINSRPLTYVSEDVDDVSPLTPEMFLREISESGVADIDTVDKEKLSKRAKYLQKIREQLRARFRIEYLGQLRQQSIKNYENKPIKVGEIVLLEDSNKKRTHWNLARVLKLMPGRDGNIRLVLVKTQNSEFLRPVQRLYRLEIENPVVKGKDNIIPPATSSGRVVKPPERFGNVIIQN</sequence>
<evidence type="ECO:0000313" key="2">
    <source>
        <dbReference type="EMBL" id="GBL73327.1"/>
    </source>
</evidence>
<organism evidence="2 3">
    <name type="scientific">Araneus ventricosus</name>
    <name type="common">Orbweaver spider</name>
    <name type="synonym">Epeira ventricosa</name>
    <dbReference type="NCBI Taxonomy" id="182803"/>
    <lineage>
        <taxon>Eukaryota</taxon>
        <taxon>Metazoa</taxon>
        <taxon>Ecdysozoa</taxon>
        <taxon>Arthropoda</taxon>
        <taxon>Chelicerata</taxon>
        <taxon>Arachnida</taxon>
        <taxon>Araneae</taxon>
        <taxon>Araneomorphae</taxon>
        <taxon>Entelegynae</taxon>
        <taxon>Araneoidea</taxon>
        <taxon>Araneidae</taxon>
        <taxon>Araneus</taxon>
    </lineage>
</organism>
<reference evidence="2 3" key="1">
    <citation type="journal article" date="2019" name="Sci. Rep.">
        <title>Orb-weaving spider Araneus ventricosus genome elucidates the spidroin gene catalogue.</title>
        <authorList>
            <person name="Kono N."/>
            <person name="Nakamura H."/>
            <person name="Ohtoshi R."/>
            <person name="Moran D.A.P."/>
            <person name="Shinohara A."/>
            <person name="Yoshida Y."/>
            <person name="Fujiwara M."/>
            <person name="Mori M."/>
            <person name="Tomita M."/>
            <person name="Arakawa K."/>
        </authorList>
    </citation>
    <scope>NUCLEOTIDE SEQUENCE [LARGE SCALE GENOMIC DNA]</scope>
</reference>
<comment type="caution">
    <text evidence="2">The sequence shown here is derived from an EMBL/GenBank/DDBJ whole genome shotgun (WGS) entry which is preliminary data.</text>
</comment>
<dbReference type="GO" id="GO:0071897">
    <property type="term" value="P:DNA biosynthetic process"/>
    <property type="evidence" value="ECO:0007669"/>
    <property type="project" value="UniProtKB-ARBA"/>
</dbReference>
<dbReference type="EMBL" id="BGPR01000003">
    <property type="protein sequence ID" value="GBL73327.1"/>
    <property type="molecule type" value="Genomic_DNA"/>
</dbReference>
<dbReference type="InterPro" id="IPR043502">
    <property type="entry name" value="DNA/RNA_pol_sf"/>
</dbReference>
<dbReference type="InterPro" id="IPR036397">
    <property type="entry name" value="RNaseH_sf"/>
</dbReference>
<protein>
    <recommendedName>
        <fullName evidence="1">Integrase catalytic domain-containing protein</fullName>
    </recommendedName>
</protein>
<dbReference type="SUPFAM" id="SSF56672">
    <property type="entry name" value="DNA/RNA polymerases"/>
    <property type="match status" value="1"/>
</dbReference>
<dbReference type="SUPFAM" id="SSF53098">
    <property type="entry name" value="Ribonuclease H-like"/>
    <property type="match status" value="1"/>
</dbReference>
<dbReference type="Pfam" id="PF18701">
    <property type="entry name" value="DUF5641"/>
    <property type="match status" value="1"/>
</dbReference>
<dbReference type="InterPro" id="IPR005312">
    <property type="entry name" value="DUF1759"/>
</dbReference>
<dbReference type="PROSITE" id="PS50994">
    <property type="entry name" value="INTEGRASE"/>
    <property type="match status" value="1"/>
</dbReference>
<dbReference type="Pfam" id="PF05380">
    <property type="entry name" value="Peptidase_A17"/>
    <property type="match status" value="1"/>
</dbReference>
<dbReference type="PANTHER" id="PTHR47331">
    <property type="entry name" value="PHD-TYPE DOMAIN-CONTAINING PROTEIN"/>
    <property type="match status" value="1"/>
</dbReference>
<dbReference type="InterPro" id="IPR008042">
    <property type="entry name" value="Retrotrans_Pao"/>
</dbReference>
<proteinExistence type="predicted"/>
<dbReference type="GO" id="GO:0042575">
    <property type="term" value="C:DNA polymerase complex"/>
    <property type="evidence" value="ECO:0007669"/>
    <property type="project" value="UniProtKB-ARBA"/>
</dbReference>
<evidence type="ECO:0000259" key="1">
    <source>
        <dbReference type="PROSITE" id="PS50994"/>
    </source>
</evidence>
<dbReference type="InterPro" id="IPR040676">
    <property type="entry name" value="DUF5641"/>
</dbReference>
<accession>A0A4Y2A194</accession>
<dbReference type="Gene3D" id="1.10.340.70">
    <property type="match status" value="1"/>
</dbReference>
<dbReference type="Pfam" id="PF03564">
    <property type="entry name" value="DUF1759"/>
    <property type="match status" value="1"/>
</dbReference>
<dbReference type="Proteomes" id="UP000499080">
    <property type="component" value="Unassembled WGS sequence"/>
</dbReference>
<dbReference type="Pfam" id="PF17921">
    <property type="entry name" value="Integrase_H2C2"/>
    <property type="match status" value="1"/>
</dbReference>
<keyword evidence="3" id="KW-1185">Reference proteome</keyword>
<dbReference type="PANTHER" id="PTHR47331:SF4">
    <property type="entry name" value="PEPTIDASE S1 DOMAIN-CONTAINING PROTEIN"/>
    <property type="match status" value="1"/>
</dbReference>
<dbReference type="GO" id="GO:0015074">
    <property type="term" value="P:DNA integration"/>
    <property type="evidence" value="ECO:0007669"/>
    <property type="project" value="InterPro"/>
</dbReference>
<dbReference type="InterPro" id="IPR001584">
    <property type="entry name" value="Integrase_cat-core"/>
</dbReference>
<dbReference type="InterPro" id="IPR041588">
    <property type="entry name" value="Integrase_H2C2"/>
</dbReference>
<dbReference type="Gene3D" id="3.30.420.10">
    <property type="entry name" value="Ribonuclease H-like superfamily/Ribonuclease H"/>
    <property type="match status" value="1"/>
</dbReference>
<evidence type="ECO:0000313" key="3">
    <source>
        <dbReference type="Proteomes" id="UP000499080"/>
    </source>
</evidence>
<dbReference type="InterPro" id="IPR012337">
    <property type="entry name" value="RNaseH-like_sf"/>
</dbReference>
<gene>
    <name evidence="2" type="ORF">AVEN_159360_1</name>
</gene>
<dbReference type="GO" id="GO:0003676">
    <property type="term" value="F:nucleic acid binding"/>
    <property type="evidence" value="ECO:0007669"/>
    <property type="project" value="InterPro"/>
</dbReference>
<feature type="domain" description="Integrase catalytic" evidence="1">
    <location>
        <begin position="1176"/>
        <end position="1364"/>
    </location>
</feature>
<name>A0A4Y2A194_ARAVE</name>